<dbReference type="PANTHER" id="PTHR42908">
    <property type="entry name" value="TRANSLATION ELONGATION FACTOR-RELATED"/>
    <property type="match status" value="1"/>
</dbReference>
<dbReference type="Gene3D" id="3.30.70.870">
    <property type="entry name" value="Elongation Factor G (Translational Gtpase), domain 3"/>
    <property type="match status" value="1"/>
</dbReference>
<evidence type="ECO:0000256" key="1">
    <source>
        <dbReference type="ARBA" id="ARBA00022741"/>
    </source>
</evidence>
<evidence type="ECO:0000313" key="6">
    <source>
        <dbReference type="Proteomes" id="UP000030377"/>
    </source>
</evidence>
<keyword evidence="3" id="KW-0694">RNA-binding</keyword>
<dbReference type="SUPFAM" id="SSF54980">
    <property type="entry name" value="EF-G C-terminal domain-like"/>
    <property type="match status" value="2"/>
</dbReference>
<keyword evidence="2 3" id="KW-0342">GTP-binding</keyword>
<reference evidence="5 6" key="1">
    <citation type="submission" date="2014-09" db="EMBL/GenBank/DDBJ databases">
        <title>Draft genome of Bradyrhizobium japonicum Is-34.</title>
        <authorList>
            <person name="Tsurumaru H."/>
            <person name="Yamakawa T."/>
            <person name="Hashimoto S."/>
            <person name="Okizaki K."/>
            <person name="Kanesaki Y."/>
            <person name="Yoshikawa H."/>
            <person name="Yajima S."/>
        </authorList>
    </citation>
    <scope>NUCLEOTIDE SEQUENCE [LARGE SCALE GENOMIC DNA]</scope>
    <source>
        <strain evidence="5 6">Is-34</strain>
    </source>
</reference>
<dbReference type="Pfam" id="PF00009">
    <property type="entry name" value="GTP_EFTU"/>
    <property type="match status" value="1"/>
</dbReference>
<dbReference type="CDD" id="cd01891">
    <property type="entry name" value="TypA_BipA"/>
    <property type="match status" value="1"/>
</dbReference>
<dbReference type="GO" id="GO:0005829">
    <property type="term" value="C:cytosol"/>
    <property type="evidence" value="ECO:0007669"/>
    <property type="project" value="TreeGrafter"/>
</dbReference>
<dbReference type="GO" id="GO:0003924">
    <property type="term" value="F:GTPase activity"/>
    <property type="evidence" value="ECO:0007669"/>
    <property type="project" value="UniProtKB-UniRule"/>
</dbReference>
<dbReference type="HAMAP" id="MF_00849">
    <property type="entry name" value="BipA"/>
    <property type="match status" value="1"/>
</dbReference>
<dbReference type="Gene3D" id="2.40.50.250">
    <property type="entry name" value="bipa protein"/>
    <property type="match status" value="1"/>
</dbReference>
<dbReference type="InterPro" id="IPR047041">
    <property type="entry name" value="BipA_GTP-bd_dom"/>
</dbReference>
<dbReference type="GO" id="GO:0043022">
    <property type="term" value="F:ribosome binding"/>
    <property type="evidence" value="ECO:0007669"/>
    <property type="project" value="UniProtKB-UniRule"/>
</dbReference>
<dbReference type="FunFam" id="3.30.70.870:FF:000003">
    <property type="entry name" value="GTP-binding protein TypA"/>
    <property type="match status" value="1"/>
</dbReference>
<dbReference type="PANTHER" id="PTHR42908:SF8">
    <property type="entry name" value="TR-TYPE G DOMAIN-CONTAINING PROTEIN"/>
    <property type="match status" value="1"/>
</dbReference>
<name>A0A0A3XTQ1_BRAJP</name>
<dbReference type="Gene3D" id="3.30.70.240">
    <property type="match status" value="1"/>
</dbReference>
<evidence type="ECO:0000259" key="4">
    <source>
        <dbReference type="PROSITE" id="PS51722"/>
    </source>
</evidence>
<protein>
    <recommendedName>
        <fullName evidence="3">Large ribosomal subunit assembly factor BipA</fullName>
        <ecNumber evidence="3">3.6.5.-</ecNumber>
    </recommendedName>
    <alternativeName>
        <fullName evidence="3">GTP-binding protein BipA</fullName>
    </alternativeName>
</protein>
<dbReference type="CDD" id="cd03710">
    <property type="entry name" value="BipA_TypA_C"/>
    <property type="match status" value="1"/>
</dbReference>
<dbReference type="EC" id="3.6.5.-" evidence="3"/>
<comment type="function">
    <text evidence="3">A 50S ribosomal subunit assembly protein with GTPase activity, required for 50S subunit assembly at low temperatures, may also play a role in translation. Binds GTP and analogs. Binds the 70S ribosome between the 30S and 50S subunits, in a similar position as ribosome-bound EF-G; it contacts a number of ribosomal proteins, both rRNAs and the A-site tRNA.</text>
</comment>
<dbReference type="InterPro" id="IPR031157">
    <property type="entry name" value="G_TR_CS"/>
</dbReference>
<dbReference type="SUPFAM" id="SSF50447">
    <property type="entry name" value="Translation proteins"/>
    <property type="match status" value="1"/>
</dbReference>
<dbReference type="Pfam" id="PF21018">
    <property type="entry name" value="BipA_C"/>
    <property type="match status" value="1"/>
</dbReference>
<dbReference type="SMART" id="SM00838">
    <property type="entry name" value="EFG_C"/>
    <property type="match status" value="1"/>
</dbReference>
<dbReference type="PROSITE" id="PS00301">
    <property type="entry name" value="G_TR_1"/>
    <property type="match status" value="1"/>
</dbReference>
<dbReference type="InterPro" id="IPR048876">
    <property type="entry name" value="BipA_C"/>
</dbReference>
<feature type="domain" description="Tr-type G" evidence="4">
    <location>
        <begin position="1"/>
        <end position="197"/>
    </location>
</feature>
<dbReference type="NCBIfam" id="TIGR01394">
    <property type="entry name" value="TypA_BipA"/>
    <property type="match status" value="1"/>
</dbReference>
<dbReference type="InterPro" id="IPR035651">
    <property type="entry name" value="BipA_V"/>
</dbReference>
<keyword evidence="3" id="KW-0378">Hydrolase</keyword>
<dbReference type="GO" id="GO:0019843">
    <property type="term" value="F:rRNA binding"/>
    <property type="evidence" value="ECO:0007669"/>
    <property type="project" value="UniProtKB-KW"/>
</dbReference>
<dbReference type="InterPro" id="IPR009000">
    <property type="entry name" value="Transl_B-barrel_sf"/>
</dbReference>
<dbReference type="STRING" id="375.BKD09_RS02600"/>
<evidence type="ECO:0000256" key="3">
    <source>
        <dbReference type="HAMAP-Rule" id="MF_00849"/>
    </source>
</evidence>
<dbReference type="FunFam" id="2.40.50.250:FF:000001">
    <property type="entry name" value="GTP-binding protein TypA"/>
    <property type="match status" value="1"/>
</dbReference>
<dbReference type="Pfam" id="PF00679">
    <property type="entry name" value="EFG_C"/>
    <property type="match status" value="1"/>
</dbReference>
<dbReference type="InterPro" id="IPR035647">
    <property type="entry name" value="EFG_III/V"/>
</dbReference>
<dbReference type="RefSeq" id="WP_028158622.1">
    <property type="nucleotide sequence ID" value="NZ_JANUDC010000001.1"/>
</dbReference>
<dbReference type="Gene3D" id="2.40.30.10">
    <property type="entry name" value="Translation factors"/>
    <property type="match status" value="1"/>
</dbReference>
<evidence type="ECO:0000313" key="5">
    <source>
        <dbReference type="EMBL" id="KGT77852.1"/>
    </source>
</evidence>
<dbReference type="EMBL" id="JRPN01000018">
    <property type="protein sequence ID" value="KGT77852.1"/>
    <property type="molecule type" value="Genomic_DNA"/>
</dbReference>
<dbReference type="GO" id="GO:0000049">
    <property type="term" value="F:tRNA binding"/>
    <property type="evidence" value="ECO:0007669"/>
    <property type="project" value="UniProtKB-KW"/>
</dbReference>
<dbReference type="Gene3D" id="3.40.50.300">
    <property type="entry name" value="P-loop containing nucleotide triphosphate hydrolases"/>
    <property type="match status" value="1"/>
</dbReference>
<feature type="binding site" evidence="3">
    <location>
        <begin position="13"/>
        <end position="18"/>
    </location>
    <ligand>
        <name>GTP</name>
        <dbReference type="ChEBI" id="CHEBI:37565"/>
    </ligand>
</feature>
<organism evidence="5 6">
    <name type="scientific">Bradyrhizobium japonicum</name>
    <dbReference type="NCBI Taxonomy" id="375"/>
    <lineage>
        <taxon>Bacteria</taxon>
        <taxon>Pseudomonadati</taxon>
        <taxon>Pseudomonadota</taxon>
        <taxon>Alphaproteobacteria</taxon>
        <taxon>Hyphomicrobiales</taxon>
        <taxon>Nitrobacteraceae</taxon>
        <taxon>Bradyrhizobium</taxon>
    </lineage>
</organism>
<dbReference type="CDD" id="cd03691">
    <property type="entry name" value="BipA_TypA_II"/>
    <property type="match status" value="1"/>
</dbReference>
<keyword evidence="3" id="KW-0963">Cytoplasm</keyword>
<dbReference type="InterPro" id="IPR047043">
    <property type="entry name" value="BipA_III"/>
</dbReference>
<comment type="similarity">
    <text evidence="3">Belongs to the TRAFAC class translation factor GTPase superfamily. Classic translation factor GTPase family. BipA subfamily.</text>
</comment>
<dbReference type="GO" id="GO:0097216">
    <property type="term" value="F:guanosine tetraphosphate binding"/>
    <property type="evidence" value="ECO:0007669"/>
    <property type="project" value="UniProtKB-ARBA"/>
</dbReference>
<dbReference type="PRINTS" id="PR00315">
    <property type="entry name" value="ELONGATNFCT"/>
</dbReference>
<keyword evidence="3" id="KW-0820">tRNA-binding</keyword>
<dbReference type="InterPro" id="IPR005225">
    <property type="entry name" value="Small_GTP-bd"/>
</dbReference>
<proteinExistence type="inferred from homology"/>
<dbReference type="GO" id="GO:0000027">
    <property type="term" value="P:ribosomal large subunit assembly"/>
    <property type="evidence" value="ECO:0007669"/>
    <property type="project" value="UniProtKB-UniRule"/>
</dbReference>
<comment type="subunit">
    <text evidence="3">Monomer.</text>
</comment>
<dbReference type="InterPro" id="IPR027417">
    <property type="entry name" value="P-loop_NTPase"/>
</dbReference>
<dbReference type="InterPro" id="IPR000795">
    <property type="entry name" value="T_Tr_GTP-bd_dom"/>
</dbReference>
<dbReference type="Pfam" id="PF03144">
    <property type="entry name" value="GTP_EFTU_D2"/>
    <property type="match status" value="1"/>
</dbReference>
<accession>A0A0A3XTQ1</accession>
<evidence type="ECO:0000256" key="2">
    <source>
        <dbReference type="ARBA" id="ARBA00023134"/>
    </source>
</evidence>
<dbReference type="AlphaFoldDB" id="A0A0A3XTQ1"/>
<comment type="subcellular location">
    <subcellularLocation>
        <location evidence="3">Cytoplasm</location>
    </subcellularLocation>
    <text evidence="3">Binds to ribosomes.</text>
</comment>
<dbReference type="SUPFAM" id="SSF52540">
    <property type="entry name" value="P-loop containing nucleoside triphosphate hydrolases"/>
    <property type="match status" value="1"/>
</dbReference>
<sequence length="608" mass="67081">MNLRNVAIIAHVDHGKTTLVDKLLQQSGTFRENQKVTDRAMDSNDLERERGITILAKAASVQWKDTRINIVDTPGHADFGGEVERILNMVDGALVLVDAAEGPLPQTKFVVSKALKVGLKPIVVINKVDRPDARPTEVINEVFDLFAALDASEEQLDFPILYGSAKQGWMAESPEGPQDKGMEPLFDLVLRHVAPPTVEQGPFKMIGTILEANPYLGRIITGRISSGVLKPNQQVKVLHADGKLVESGRITKILAFRGLERTPLDEAEAGDIVAIAGLTKGTVADTFCDPTVEVPLPAQPIDPPTVSMSFIVNNSPLAGTEGDKVTSRMIRDRLLREAEGNVALRVVEAADKDAMEVSGRGELQLAILIETMRREGFELSVSRPRVVFQKDEATGATMEPIEEVVIDVDEEHSGVVVQKMSERKSELIEMKPSGGNRQRLVFYAPTRGLIGYQGELLTDTRGTAIMNRLFHGYAPYKGEIQGRRNGVLISNDQGDAVAYAMFKLEDRGPMMIEPGWKVYKGMIVGEHTRDNDLEINVLKGKQLTNIRTTSKDEAVRLTPPIRMTLEKALAYIEDDELVEVTPKSIRLRKKHLDPNERKRAEKSKEAVA</sequence>
<keyword evidence="3" id="KW-0690">Ribosome biogenesis</keyword>
<dbReference type="InterPro" id="IPR000640">
    <property type="entry name" value="EFG_V-like"/>
</dbReference>
<keyword evidence="1 3" id="KW-0547">Nucleotide-binding</keyword>
<dbReference type="InterPro" id="IPR042116">
    <property type="entry name" value="TypA/BipA_C"/>
</dbReference>
<dbReference type="GO" id="GO:1990904">
    <property type="term" value="C:ribonucleoprotein complex"/>
    <property type="evidence" value="ECO:0007669"/>
    <property type="project" value="TreeGrafter"/>
</dbReference>
<keyword evidence="3" id="KW-0699">rRNA-binding</keyword>
<dbReference type="FunFam" id="3.30.70.240:FF:000002">
    <property type="entry name" value="GTP-binding protein TypA"/>
    <property type="match status" value="1"/>
</dbReference>
<dbReference type="Proteomes" id="UP000030377">
    <property type="component" value="Unassembled WGS sequence"/>
</dbReference>
<feature type="binding site" evidence="3">
    <location>
        <begin position="126"/>
        <end position="129"/>
    </location>
    <ligand>
        <name>GTP</name>
        <dbReference type="ChEBI" id="CHEBI:37565"/>
    </ligand>
</feature>
<dbReference type="CDD" id="cd16263">
    <property type="entry name" value="BipA_III"/>
    <property type="match status" value="1"/>
</dbReference>
<dbReference type="InterPro" id="IPR047042">
    <property type="entry name" value="BipA_II"/>
</dbReference>
<gene>
    <name evidence="3" type="primary">bipA</name>
    <name evidence="5" type="ORF">MA20_25275</name>
</gene>
<dbReference type="PROSITE" id="PS51722">
    <property type="entry name" value="G_TR_2"/>
    <property type="match status" value="1"/>
</dbReference>
<dbReference type="InterPro" id="IPR004161">
    <property type="entry name" value="EFTu-like_2"/>
</dbReference>
<dbReference type="GO" id="GO:0005525">
    <property type="term" value="F:GTP binding"/>
    <property type="evidence" value="ECO:0007669"/>
    <property type="project" value="UniProtKB-UniRule"/>
</dbReference>
<dbReference type="NCBIfam" id="TIGR00231">
    <property type="entry name" value="small_GTP"/>
    <property type="match status" value="1"/>
</dbReference>
<comment type="catalytic activity">
    <reaction evidence="3">
        <text>GTP + H2O = GDP + phosphate + H(+)</text>
        <dbReference type="Rhea" id="RHEA:19669"/>
        <dbReference type="ChEBI" id="CHEBI:15377"/>
        <dbReference type="ChEBI" id="CHEBI:15378"/>
        <dbReference type="ChEBI" id="CHEBI:37565"/>
        <dbReference type="ChEBI" id="CHEBI:43474"/>
        <dbReference type="ChEBI" id="CHEBI:58189"/>
    </reaction>
</comment>
<dbReference type="eggNOG" id="COG1217">
    <property type="taxonomic scope" value="Bacteria"/>
</dbReference>
<dbReference type="InterPro" id="IPR006298">
    <property type="entry name" value="BipA"/>
</dbReference>
<comment type="caution">
    <text evidence="5">The sequence shown here is derived from an EMBL/GenBank/DDBJ whole genome shotgun (WGS) entry which is preliminary data.</text>
</comment>
<dbReference type="FunFam" id="3.40.50.300:FF:000055">
    <property type="entry name" value="GTP-binding protein TypA"/>
    <property type="match status" value="1"/>
</dbReference>